<keyword evidence="2" id="KW-1185">Reference proteome</keyword>
<dbReference type="Pfam" id="PF12981">
    <property type="entry name" value="DUF3865"/>
    <property type="match status" value="1"/>
</dbReference>
<dbReference type="EMBL" id="JAMRXG010000005">
    <property type="protein sequence ID" value="MCM6774461.1"/>
    <property type="molecule type" value="Genomic_DNA"/>
</dbReference>
<dbReference type="Proteomes" id="UP001139157">
    <property type="component" value="Unassembled WGS sequence"/>
</dbReference>
<sequence>MTQQSTVDAYLDTHPDTKAVIEKVLLNAPDVTGDELIDKHLAPMMDGIFELITEQIAPQNLSVQQAELYIKELSVFARYNAQFLRRAAASVEGACFELAHEFRRNHLEEGGERGHIPAHYTLYSGALLADLGLRVNGHVPAPETLTLLTLHDLLVEGSSASTICGGYYATEGVAINETVLLRSITDRYGELTVGAPSAQLPALDYYYQLHLDEEHEAAAGDGLSVEAAHIEGIATFIRNRDLYHLDLPQILDGFLQILEGMARWWGELTVRAHSLP</sequence>
<comment type="caution">
    <text evidence="1">The sequence shown here is derived from an EMBL/GenBank/DDBJ whole genome shotgun (WGS) entry which is preliminary data.</text>
</comment>
<organism evidence="1 2">
    <name type="scientific">Nocardia pulmonis</name>
    <dbReference type="NCBI Taxonomy" id="2951408"/>
    <lineage>
        <taxon>Bacteria</taxon>
        <taxon>Bacillati</taxon>
        <taxon>Actinomycetota</taxon>
        <taxon>Actinomycetes</taxon>
        <taxon>Mycobacteriales</taxon>
        <taxon>Nocardiaceae</taxon>
        <taxon>Nocardia</taxon>
    </lineage>
</organism>
<protein>
    <submittedName>
        <fullName evidence="1">DUF3865 domain-containing protein</fullName>
    </submittedName>
</protein>
<name>A0A9X2IZ14_9NOCA</name>
<accession>A0A9X2IZ14</accession>
<dbReference type="InterPro" id="IPR024477">
    <property type="entry name" value="DUF3865_CADD-like"/>
</dbReference>
<dbReference type="InterPro" id="IPR016084">
    <property type="entry name" value="Haem_Oase-like_multi-hlx"/>
</dbReference>
<reference evidence="1" key="1">
    <citation type="submission" date="2022-06" db="EMBL/GenBank/DDBJ databases">
        <title>Novel species in genus nocardia.</title>
        <authorList>
            <person name="Li F."/>
        </authorList>
    </citation>
    <scope>NUCLEOTIDE SEQUENCE</scope>
    <source>
        <strain evidence="1">CDC141</strain>
    </source>
</reference>
<dbReference type="AlphaFoldDB" id="A0A9X2IZ14"/>
<gene>
    <name evidence="1" type="ORF">NDR86_13350</name>
</gene>
<evidence type="ECO:0000313" key="2">
    <source>
        <dbReference type="Proteomes" id="UP001139157"/>
    </source>
</evidence>
<proteinExistence type="predicted"/>
<dbReference type="RefSeq" id="WP_251912054.1">
    <property type="nucleotide sequence ID" value="NZ_JAMRXG010000005.1"/>
</dbReference>
<dbReference type="Gene3D" id="1.20.910.10">
    <property type="entry name" value="Heme oxygenase-like"/>
    <property type="match status" value="1"/>
</dbReference>
<evidence type="ECO:0000313" key="1">
    <source>
        <dbReference type="EMBL" id="MCM6774461.1"/>
    </source>
</evidence>